<dbReference type="PANTHER" id="PTHR33472">
    <property type="entry name" value="OS01G0106600 PROTEIN"/>
    <property type="match status" value="1"/>
</dbReference>
<dbReference type="PRINTS" id="PR01217">
    <property type="entry name" value="PRICHEXTENSN"/>
</dbReference>
<feature type="compositionally biased region" description="Low complexity" evidence="1">
    <location>
        <begin position="67"/>
        <end position="80"/>
    </location>
</feature>
<feature type="compositionally biased region" description="Polar residues" evidence="1">
    <location>
        <begin position="18"/>
        <end position="27"/>
    </location>
</feature>
<dbReference type="PANTHER" id="PTHR33472:SF28">
    <property type="entry name" value="BROMO AND FHA DOMAIN-CONTAINING PROTEIN DDB_G0267958"/>
    <property type="match status" value="1"/>
</dbReference>
<evidence type="ECO:0000313" key="3">
    <source>
        <dbReference type="Proteomes" id="UP001152523"/>
    </source>
</evidence>
<dbReference type="Proteomes" id="UP001152523">
    <property type="component" value="Unassembled WGS sequence"/>
</dbReference>
<feature type="compositionally biased region" description="Basic and acidic residues" evidence="1">
    <location>
        <begin position="311"/>
        <end position="368"/>
    </location>
</feature>
<evidence type="ECO:0000313" key="2">
    <source>
        <dbReference type="EMBL" id="CAH9080972.1"/>
    </source>
</evidence>
<accession>A0AAV0CQA7</accession>
<gene>
    <name evidence="2" type="ORF">CEPIT_LOCUS7543</name>
</gene>
<name>A0AAV0CQA7_9ASTE</name>
<reference evidence="2" key="1">
    <citation type="submission" date="2022-07" db="EMBL/GenBank/DDBJ databases">
        <authorList>
            <person name="Macas J."/>
            <person name="Novak P."/>
            <person name="Neumann P."/>
        </authorList>
    </citation>
    <scope>NUCLEOTIDE SEQUENCE</scope>
</reference>
<sequence length="574" mass="61723">MAWFRKLFEPKARPPTQPSTGPSQNTDQAAAAQRRQGTASPQGSSSPTRTTSPKSSPRSSPSRKARSPPSRSPSRLAPLATTLVEGAPPSGGESSAKVHPAPDVEGIPPPPPSPTTRDAPLLGVESSEKVHSVPELPSPSRPSSRPPTPPRSSPSRKPRSPPLSPPQSPSCLAPPPTILVGDAPLLGGESSAKVHSALEAEGIPPPPQTTQTPVSVPDSEVKANQAALQETISKTKELIQPPDTTIPPSIVSGTDTMESDGLSEASSHRAAPEIVSEKLTAALTESQQETAPPPPNSGVVKDNEILPETGENGRNHSVAKHEMTEEQTAKKQPEATEQQKEVEHTEKASNSDGPETREVVNDEQQDKKQKQKQQVFIQKKDKKEMQSSMEDVLGAVKVITLAGDNKGASMQLGFDPSSKERPIHIHRAYKSNHNDHRIVDNEVIITTDIEEAGRKSNSQETNQEQEVLAVYANSNVQGVNNAILVDCTITERNPGVSLQIPSCLQTEPVNSNDETAPIQAHKAVQLKKFTHEPQPTPTLRRRCLRGLLLESDSETENPSKRPRRHGCRVGCKDK</sequence>
<comment type="caution">
    <text evidence="2">The sequence shown here is derived from an EMBL/GenBank/DDBJ whole genome shotgun (WGS) entry which is preliminary data.</text>
</comment>
<organism evidence="2 3">
    <name type="scientific">Cuscuta epithymum</name>
    <dbReference type="NCBI Taxonomy" id="186058"/>
    <lineage>
        <taxon>Eukaryota</taxon>
        <taxon>Viridiplantae</taxon>
        <taxon>Streptophyta</taxon>
        <taxon>Embryophyta</taxon>
        <taxon>Tracheophyta</taxon>
        <taxon>Spermatophyta</taxon>
        <taxon>Magnoliopsida</taxon>
        <taxon>eudicotyledons</taxon>
        <taxon>Gunneridae</taxon>
        <taxon>Pentapetalae</taxon>
        <taxon>asterids</taxon>
        <taxon>lamiids</taxon>
        <taxon>Solanales</taxon>
        <taxon>Convolvulaceae</taxon>
        <taxon>Cuscuteae</taxon>
        <taxon>Cuscuta</taxon>
        <taxon>Cuscuta subgen. Cuscuta</taxon>
    </lineage>
</organism>
<keyword evidence="3" id="KW-1185">Reference proteome</keyword>
<feature type="compositionally biased region" description="Polar residues" evidence="1">
    <location>
        <begin position="242"/>
        <end position="256"/>
    </location>
</feature>
<feature type="compositionally biased region" description="Pro residues" evidence="1">
    <location>
        <begin position="160"/>
        <end position="177"/>
    </location>
</feature>
<dbReference type="AlphaFoldDB" id="A0AAV0CQA7"/>
<dbReference type="EMBL" id="CAMAPF010000035">
    <property type="protein sequence ID" value="CAH9080972.1"/>
    <property type="molecule type" value="Genomic_DNA"/>
</dbReference>
<feature type="region of interest" description="Disordered" evidence="1">
    <location>
        <begin position="1"/>
        <end position="388"/>
    </location>
</feature>
<feature type="compositionally biased region" description="Pro residues" evidence="1">
    <location>
        <begin position="136"/>
        <end position="152"/>
    </location>
</feature>
<protein>
    <submittedName>
        <fullName evidence="2">Uncharacterized protein</fullName>
    </submittedName>
</protein>
<feature type="region of interest" description="Disordered" evidence="1">
    <location>
        <begin position="550"/>
        <end position="574"/>
    </location>
</feature>
<evidence type="ECO:0000256" key="1">
    <source>
        <dbReference type="SAM" id="MobiDB-lite"/>
    </source>
</evidence>
<feature type="compositionally biased region" description="Basic and acidic residues" evidence="1">
    <location>
        <begin position="1"/>
        <end position="12"/>
    </location>
</feature>
<feature type="compositionally biased region" description="Low complexity" evidence="1">
    <location>
        <begin position="44"/>
        <end position="60"/>
    </location>
</feature>
<proteinExistence type="predicted"/>